<evidence type="ECO:0000256" key="4">
    <source>
        <dbReference type="ARBA" id="ARBA00016961"/>
    </source>
</evidence>
<dbReference type="GO" id="GO:0050660">
    <property type="term" value="F:flavin adenine dinucleotide binding"/>
    <property type="evidence" value="ECO:0007669"/>
    <property type="project" value="InterPro"/>
</dbReference>
<dbReference type="RefSeq" id="WP_012178483.1">
    <property type="nucleotide sequence ID" value="NC_009952.1"/>
</dbReference>
<feature type="domain" description="Pyridine nucleotide-disulphide oxidoreductase dimerisation" evidence="17">
    <location>
        <begin position="346"/>
        <end position="454"/>
    </location>
</feature>
<keyword evidence="9 14" id="KW-0520">NAD</keyword>
<dbReference type="InterPro" id="IPR016156">
    <property type="entry name" value="FAD/NAD-linked_Rdtase_dimer_sf"/>
</dbReference>
<dbReference type="InterPro" id="IPR012999">
    <property type="entry name" value="Pyr_OxRdtase_I_AS"/>
</dbReference>
<organism evidence="19 20">
    <name type="scientific">Dinoroseobacter shibae (strain DSM 16493 / NCIMB 14021 / DFL 12)</name>
    <dbReference type="NCBI Taxonomy" id="398580"/>
    <lineage>
        <taxon>Bacteria</taxon>
        <taxon>Pseudomonadati</taxon>
        <taxon>Pseudomonadota</taxon>
        <taxon>Alphaproteobacteria</taxon>
        <taxon>Rhodobacterales</taxon>
        <taxon>Roseobacteraceae</taxon>
        <taxon>Dinoroseobacter</taxon>
    </lineage>
</organism>
<dbReference type="InterPro" id="IPR036188">
    <property type="entry name" value="FAD/NAD-bd_sf"/>
</dbReference>
<dbReference type="InterPro" id="IPR001100">
    <property type="entry name" value="Pyr_nuc-diS_OxRdtase"/>
</dbReference>
<keyword evidence="14" id="KW-0547">Nucleotide-binding</keyword>
<dbReference type="Proteomes" id="UP000006833">
    <property type="component" value="Chromosome"/>
</dbReference>
<dbReference type="EC" id="1.8.1.4" evidence="3 16"/>
<comment type="cofactor">
    <cofactor evidence="14 16">
        <name>FAD</name>
        <dbReference type="ChEBI" id="CHEBI:57692"/>
    </cofactor>
    <text evidence="14 16">Binds 1 FAD per subunit.</text>
</comment>
<accession>A8LMK8</accession>
<evidence type="ECO:0000259" key="18">
    <source>
        <dbReference type="Pfam" id="PF07992"/>
    </source>
</evidence>
<dbReference type="InterPro" id="IPR050151">
    <property type="entry name" value="Class-I_Pyr_Nuc-Dis_Oxidored"/>
</dbReference>
<dbReference type="OrthoDB" id="9776382at2"/>
<feature type="binding site" evidence="14">
    <location>
        <position position="52"/>
    </location>
    <ligand>
        <name>FAD</name>
        <dbReference type="ChEBI" id="CHEBI:57692"/>
    </ligand>
</feature>
<gene>
    <name evidence="19" type="primary">lpdV</name>
    <name evidence="19" type="ordered locus">Dshi_1811</name>
</gene>
<evidence type="ECO:0000256" key="13">
    <source>
        <dbReference type="PIRSR" id="PIRSR000350-2"/>
    </source>
</evidence>
<feature type="binding site" evidence="14">
    <location>
        <begin position="180"/>
        <end position="187"/>
    </location>
    <ligand>
        <name>NAD(+)</name>
        <dbReference type="ChEBI" id="CHEBI:57540"/>
    </ligand>
</feature>
<protein>
    <recommendedName>
        <fullName evidence="4 16">Dihydrolipoyl dehydrogenase</fullName>
        <ecNumber evidence="3 16">1.8.1.4</ecNumber>
    </recommendedName>
</protein>
<evidence type="ECO:0000256" key="7">
    <source>
        <dbReference type="ARBA" id="ARBA00022827"/>
    </source>
</evidence>
<evidence type="ECO:0000256" key="15">
    <source>
        <dbReference type="PIRSR" id="PIRSR000350-4"/>
    </source>
</evidence>
<evidence type="ECO:0000256" key="12">
    <source>
        <dbReference type="ARBA" id="ARBA00049187"/>
    </source>
</evidence>
<dbReference type="PRINTS" id="PR00411">
    <property type="entry name" value="PNDRDTASEI"/>
</dbReference>
<dbReference type="InterPro" id="IPR004099">
    <property type="entry name" value="Pyr_nucl-diS_OxRdtase_dimer"/>
</dbReference>
<feature type="binding site" evidence="14">
    <location>
        <position position="270"/>
    </location>
    <ligand>
        <name>NAD(+)</name>
        <dbReference type="ChEBI" id="CHEBI:57540"/>
    </ligand>
</feature>
<evidence type="ECO:0000256" key="1">
    <source>
        <dbReference type="ARBA" id="ARBA00004496"/>
    </source>
</evidence>
<dbReference type="NCBIfam" id="TIGR01350">
    <property type="entry name" value="lipoamide_DH"/>
    <property type="match status" value="1"/>
</dbReference>
<name>A8LMK8_DINSH</name>
<dbReference type="SUPFAM" id="SSF51905">
    <property type="entry name" value="FAD/NAD(P)-binding domain"/>
    <property type="match status" value="1"/>
</dbReference>
<evidence type="ECO:0000256" key="14">
    <source>
        <dbReference type="PIRSR" id="PIRSR000350-3"/>
    </source>
</evidence>
<evidence type="ECO:0000256" key="10">
    <source>
        <dbReference type="ARBA" id="ARBA00023157"/>
    </source>
</evidence>
<dbReference type="PANTHER" id="PTHR22912">
    <property type="entry name" value="DISULFIDE OXIDOREDUCTASE"/>
    <property type="match status" value="1"/>
</dbReference>
<reference evidence="20" key="1">
    <citation type="journal article" date="2010" name="ISME J.">
        <title>The complete genome sequence of the algal symbiont Dinoroseobacter shibae: a hitchhiker's guide to life in the sea.</title>
        <authorList>
            <person name="Wagner-Dobler I."/>
            <person name="Ballhausen B."/>
            <person name="Berger M."/>
            <person name="Brinkhoff T."/>
            <person name="Buchholz I."/>
            <person name="Bunk B."/>
            <person name="Cypionka H."/>
            <person name="Daniel R."/>
            <person name="Drepper T."/>
            <person name="Gerdts G."/>
            <person name="Hahnke S."/>
            <person name="Han C."/>
            <person name="Jahn D."/>
            <person name="Kalhoefer D."/>
            <person name="Kiss H."/>
            <person name="Klenk H.P."/>
            <person name="Kyrpides N."/>
            <person name="Liebl W."/>
            <person name="Liesegang H."/>
            <person name="Meincke L."/>
            <person name="Pati A."/>
            <person name="Petersen J."/>
            <person name="Piekarski T."/>
            <person name="Pommerenke C."/>
            <person name="Pradella S."/>
            <person name="Pukall R."/>
            <person name="Rabus R."/>
            <person name="Stackebrandt E."/>
            <person name="Thole S."/>
            <person name="Thompson L."/>
            <person name="Tielen P."/>
            <person name="Tomasch J."/>
            <person name="von Jan M."/>
            <person name="Wanphrut N."/>
            <person name="Wichels A."/>
            <person name="Zech H."/>
            <person name="Simon M."/>
        </authorList>
    </citation>
    <scope>NUCLEOTIDE SEQUENCE [LARGE SCALE GENOMIC DNA]</scope>
    <source>
        <strain evidence="20">DSM 16493 / NCIMB 14021 / DFL 12</strain>
    </source>
</reference>
<dbReference type="AlphaFoldDB" id="A8LMK8"/>
<feature type="active site" description="Proton acceptor" evidence="13">
    <location>
        <position position="444"/>
    </location>
</feature>
<feature type="binding site" evidence="14">
    <location>
        <position position="310"/>
    </location>
    <ligand>
        <name>FAD</name>
        <dbReference type="ChEBI" id="CHEBI:57692"/>
    </ligand>
</feature>
<dbReference type="InterPro" id="IPR023753">
    <property type="entry name" value="FAD/NAD-binding_dom"/>
</dbReference>
<feature type="disulfide bond" description="Redox-active" evidence="15">
    <location>
        <begin position="43"/>
        <end position="48"/>
    </location>
</feature>
<dbReference type="FunFam" id="3.30.390.30:FF:000001">
    <property type="entry name" value="Dihydrolipoyl dehydrogenase"/>
    <property type="match status" value="1"/>
</dbReference>
<comment type="similarity">
    <text evidence="2 16">Belongs to the class-I pyridine nucleotide-disulfide oxidoreductase family.</text>
</comment>
<dbReference type="EMBL" id="CP000830">
    <property type="protein sequence ID" value="ABV93553.1"/>
    <property type="molecule type" value="Genomic_DNA"/>
</dbReference>
<dbReference type="STRING" id="398580.Dshi_1811"/>
<sequence>MAETSFDMVVVGAGPGGYVAAIRAAQLGLKVAIVEREHMGGICLNWGCIPTKAMLRSSEVFHLMHRAKEFGLKADGVGYDLDAVVARSRAIAKQLNSGVSHLMKKNKVTVVMGEASLPAKGTVAVKTDKGTETLRAPHVVLATGARARELPGLEADGDLVWTYKHALTPKRMPKKLLVIGSGAIGIEFASFYNTLGTETTVVEVMDRILPVEDAEISGFAKKQFEKQGMTIREKAMVKSLERGKGTVTAQIEQGGKTTAETFDTVISAVGIVGNTEKLGLEALGVRVEKTHVVTDAYCRTGVEGLYAIGDLAGAPWLAHKASHEGVMVAELIAGRNDVHPVTPDSIAGCTYCQPQIASVGMTEAQAKEAGHKIKVGRFPFIGNGKAIALGEPEGMIKTVFDAGTGELLGAHMVGAEVTELIQGYVVGRQLETTEEDLMNTVFPHPTLSEMMHESVLDAYGRALHF</sequence>
<dbReference type="GO" id="GO:0005737">
    <property type="term" value="C:cytoplasm"/>
    <property type="evidence" value="ECO:0007669"/>
    <property type="project" value="UniProtKB-SubCell"/>
</dbReference>
<feature type="binding site" evidence="14">
    <location>
        <position position="203"/>
    </location>
    <ligand>
        <name>NAD(+)</name>
        <dbReference type="ChEBI" id="CHEBI:57540"/>
    </ligand>
</feature>
<evidence type="ECO:0000256" key="5">
    <source>
        <dbReference type="ARBA" id="ARBA00022490"/>
    </source>
</evidence>
<keyword evidence="5" id="KW-0963">Cytoplasm</keyword>
<evidence type="ECO:0000313" key="20">
    <source>
        <dbReference type="Proteomes" id="UP000006833"/>
    </source>
</evidence>
<evidence type="ECO:0000256" key="16">
    <source>
        <dbReference type="RuleBase" id="RU003692"/>
    </source>
</evidence>
<evidence type="ECO:0000313" key="19">
    <source>
        <dbReference type="EMBL" id="ABV93553.1"/>
    </source>
</evidence>
<keyword evidence="11 16" id="KW-0676">Redox-active center</keyword>
<dbReference type="PROSITE" id="PS00076">
    <property type="entry name" value="PYRIDINE_REDOX_1"/>
    <property type="match status" value="1"/>
</dbReference>
<dbReference type="PRINTS" id="PR00368">
    <property type="entry name" value="FADPNR"/>
</dbReference>
<comment type="miscellaneous">
    <text evidence="16">The active site is a redox-active disulfide bond.</text>
</comment>
<evidence type="ECO:0000256" key="6">
    <source>
        <dbReference type="ARBA" id="ARBA00022630"/>
    </source>
</evidence>
<dbReference type="SUPFAM" id="SSF55424">
    <property type="entry name" value="FAD/NAD-linked reductases, dimerisation (C-terminal) domain"/>
    <property type="match status" value="1"/>
</dbReference>
<evidence type="ECO:0000259" key="17">
    <source>
        <dbReference type="Pfam" id="PF02852"/>
    </source>
</evidence>
<dbReference type="Pfam" id="PF07992">
    <property type="entry name" value="Pyr_redox_2"/>
    <property type="match status" value="1"/>
</dbReference>
<dbReference type="KEGG" id="dsh:Dshi_1811"/>
<keyword evidence="6 16" id="KW-0285">Flavoprotein</keyword>
<keyword evidence="7 14" id="KW-0274">FAD</keyword>
<evidence type="ECO:0000256" key="8">
    <source>
        <dbReference type="ARBA" id="ARBA00023002"/>
    </source>
</evidence>
<comment type="subcellular location">
    <subcellularLocation>
        <location evidence="1">Cytoplasm</location>
    </subcellularLocation>
</comment>
<proteinExistence type="inferred from homology"/>
<evidence type="ECO:0000256" key="3">
    <source>
        <dbReference type="ARBA" id="ARBA00012608"/>
    </source>
</evidence>
<keyword evidence="20" id="KW-1185">Reference proteome</keyword>
<dbReference type="Gene3D" id="3.30.390.30">
    <property type="match status" value="1"/>
</dbReference>
<dbReference type="PANTHER" id="PTHR22912:SF217">
    <property type="entry name" value="DIHYDROLIPOYL DEHYDROGENASE"/>
    <property type="match status" value="1"/>
</dbReference>
<evidence type="ECO:0000256" key="9">
    <source>
        <dbReference type="ARBA" id="ARBA00023027"/>
    </source>
</evidence>
<comment type="catalytic activity">
    <reaction evidence="12 16">
        <text>N(6)-[(R)-dihydrolipoyl]-L-lysyl-[protein] + NAD(+) = N(6)-[(R)-lipoyl]-L-lysyl-[protein] + NADH + H(+)</text>
        <dbReference type="Rhea" id="RHEA:15045"/>
        <dbReference type="Rhea" id="RHEA-COMP:10474"/>
        <dbReference type="Rhea" id="RHEA-COMP:10475"/>
        <dbReference type="ChEBI" id="CHEBI:15378"/>
        <dbReference type="ChEBI" id="CHEBI:57540"/>
        <dbReference type="ChEBI" id="CHEBI:57945"/>
        <dbReference type="ChEBI" id="CHEBI:83099"/>
        <dbReference type="ChEBI" id="CHEBI:83100"/>
        <dbReference type="EC" id="1.8.1.4"/>
    </reaction>
</comment>
<dbReference type="eggNOG" id="COG1249">
    <property type="taxonomic scope" value="Bacteria"/>
</dbReference>
<dbReference type="Gene3D" id="3.50.50.60">
    <property type="entry name" value="FAD/NAD(P)-binding domain"/>
    <property type="match status" value="2"/>
</dbReference>
<evidence type="ECO:0000256" key="11">
    <source>
        <dbReference type="ARBA" id="ARBA00023284"/>
    </source>
</evidence>
<dbReference type="PIRSF" id="PIRSF000350">
    <property type="entry name" value="Mercury_reductase_MerA"/>
    <property type="match status" value="1"/>
</dbReference>
<feature type="domain" description="FAD/NAD(P)-binding" evidence="18">
    <location>
        <begin position="6"/>
        <end position="325"/>
    </location>
</feature>
<dbReference type="InterPro" id="IPR006258">
    <property type="entry name" value="Lipoamide_DH"/>
</dbReference>
<keyword evidence="10" id="KW-1015">Disulfide bond</keyword>
<dbReference type="Pfam" id="PF02852">
    <property type="entry name" value="Pyr_redox_dim"/>
    <property type="match status" value="1"/>
</dbReference>
<evidence type="ECO:0000256" key="2">
    <source>
        <dbReference type="ARBA" id="ARBA00007532"/>
    </source>
</evidence>
<dbReference type="HOGENOM" id="CLU_016755_0_2_5"/>
<dbReference type="GO" id="GO:0006103">
    <property type="term" value="P:2-oxoglutarate metabolic process"/>
    <property type="evidence" value="ECO:0007669"/>
    <property type="project" value="TreeGrafter"/>
</dbReference>
<keyword evidence="8 16" id="KW-0560">Oxidoreductase</keyword>
<dbReference type="GO" id="GO:0004148">
    <property type="term" value="F:dihydrolipoyl dehydrogenase (NADH) activity"/>
    <property type="evidence" value="ECO:0007669"/>
    <property type="project" value="UniProtKB-EC"/>
</dbReference>